<reference evidence="1" key="1">
    <citation type="journal article" date="2014" name="Front. Microbiol.">
        <title>High frequency of phylogenetically diverse reductive dehalogenase-homologous genes in deep subseafloor sedimentary metagenomes.</title>
        <authorList>
            <person name="Kawai M."/>
            <person name="Futagami T."/>
            <person name="Toyoda A."/>
            <person name="Takaki Y."/>
            <person name="Nishi S."/>
            <person name="Hori S."/>
            <person name="Arai W."/>
            <person name="Tsubouchi T."/>
            <person name="Morono Y."/>
            <person name="Uchiyama I."/>
            <person name="Ito T."/>
            <person name="Fujiyama A."/>
            <person name="Inagaki F."/>
            <person name="Takami H."/>
        </authorList>
    </citation>
    <scope>NUCLEOTIDE SEQUENCE</scope>
    <source>
        <strain evidence="1">Expedition CK06-06</strain>
    </source>
</reference>
<dbReference type="EMBL" id="BARV01015258">
    <property type="protein sequence ID" value="GAI28680.1"/>
    <property type="molecule type" value="Genomic_DNA"/>
</dbReference>
<accession>X1NPE7</accession>
<proteinExistence type="predicted"/>
<evidence type="ECO:0000313" key="1">
    <source>
        <dbReference type="EMBL" id="GAI28680.1"/>
    </source>
</evidence>
<protein>
    <submittedName>
        <fullName evidence="1">Uncharacterized protein</fullName>
    </submittedName>
</protein>
<organism evidence="1">
    <name type="scientific">marine sediment metagenome</name>
    <dbReference type="NCBI Taxonomy" id="412755"/>
    <lineage>
        <taxon>unclassified sequences</taxon>
        <taxon>metagenomes</taxon>
        <taxon>ecological metagenomes</taxon>
    </lineage>
</organism>
<name>X1NPE7_9ZZZZ</name>
<sequence>MVTQLPFDFQLSDLTQDGNWYNMDLTALVPAGATQVKFQLTYRTANIADRFMMREKGNFNTWNIASLRPHAPNQYRDYIFLVTPNADRFVQYRFVGTDCNFLRMTVCGWWP</sequence>
<dbReference type="AlphaFoldDB" id="X1NPE7"/>
<comment type="caution">
    <text evidence="1">The sequence shown here is derived from an EMBL/GenBank/DDBJ whole genome shotgun (WGS) entry which is preliminary data.</text>
</comment>
<gene>
    <name evidence="1" type="ORF">S06H3_26402</name>
</gene>